<dbReference type="PANTHER" id="PTHR46182:SF2">
    <property type="entry name" value="FI19480P1"/>
    <property type="match status" value="1"/>
</dbReference>
<feature type="region of interest" description="Disordered" evidence="7">
    <location>
        <begin position="333"/>
        <end position="365"/>
    </location>
</feature>
<evidence type="ECO:0000259" key="9">
    <source>
        <dbReference type="PROSITE" id="PS01180"/>
    </source>
</evidence>
<dbReference type="SUPFAM" id="SSF49899">
    <property type="entry name" value="Concanavalin A-like lectins/glucanases"/>
    <property type="match status" value="1"/>
</dbReference>
<dbReference type="CDD" id="cd00041">
    <property type="entry name" value="CUB"/>
    <property type="match status" value="1"/>
</dbReference>
<proteinExistence type="predicted"/>
<feature type="region of interest" description="Disordered" evidence="7">
    <location>
        <begin position="2130"/>
        <end position="2159"/>
    </location>
</feature>
<dbReference type="PANTHER" id="PTHR46182">
    <property type="entry name" value="FI19480P1"/>
    <property type="match status" value="1"/>
</dbReference>
<dbReference type="InterPro" id="IPR000859">
    <property type="entry name" value="CUB_dom"/>
</dbReference>
<evidence type="ECO:0000256" key="6">
    <source>
        <dbReference type="PROSITE-ProRule" id="PRU00059"/>
    </source>
</evidence>
<dbReference type="FunFam" id="2.60.120.290:FF:000013">
    <property type="entry name" value="Membrane frizzled-related protein"/>
    <property type="match status" value="1"/>
</dbReference>
<keyword evidence="5" id="KW-0325">Glycoprotein</keyword>
<dbReference type="SMART" id="SM00560">
    <property type="entry name" value="LamGL"/>
    <property type="match status" value="1"/>
</dbReference>
<dbReference type="GO" id="GO:0016020">
    <property type="term" value="C:membrane"/>
    <property type="evidence" value="ECO:0007669"/>
    <property type="project" value="UniProtKB-SubCell"/>
</dbReference>
<dbReference type="Proteomes" id="UP000275408">
    <property type="component" value="Unassembled WGS sequence"/>
</dbReference>
<accession>A0A3M6V434</accession>
<feature type="domain" description="CUB" evidence="9">
    <location>
        <begin position="835"/>
        <end position="947"/>
    </location>
</feature>
<evidence type="ECO:0000256" key="2">
    <source>
        <dbReference type="ARBA" id="ARBA00022729"/>
    </source>
</evidence>
<evidence type="ECO:0000313" key="10">
    <source>
        <dbReference type="EMBL" id="RMX60723.1"/>
    </source>
</evidence>
<comment type="caution">
    <text evidence="6">Lacks conserved residue(s) required for the propagation of feature annotation.</text>
</comment>
<keyword evidence="8" id="KW-1133">Transmembrane helix</keyword>
<dbReference type="GO" id="GO:0031410">
    <property type="term" value="C:cytoplasmic vesicle"/>
    <property type="evidence" value="ECO:0007669"/>
    <property type="project" value="TreeGrafter"/>
</dbReference>
<evidence type="ECO:0000256" key="3">
    <source>
        <dbReference type="ARBA" id="ARBA00023136"/>
    </source>
</evidence>
<dbReference type="InterPro" id="IPR013980">
    <property type="entry name" value="MANSC_dom"/>
</dbReference>
<evidence type="ECO:0000256" key="7">
    <source>
        <dbReference type="SAM" id="MobiDB-lite"/>
    </source>
</evidence>
<dbReference type="Pfam" id="PF13385">
    <property type="entry name" value="Laminin_G_3"/>
    <property type="match status" value="1"/>
</dbReference>
<dbReference type="GO" id="GO:0001764">
    <property type="term" value="P:neuron migration"/>
    <property type="evidence" value="ECO:0007669"/>
    <property type="project" value="TreeGrafter"/>
</dbReference>
<dbReference type="SMART" id="SM00765">
    <property type="entry name" value="MANEC"/>
    <property type="match status" value="2"/>
</dbReference>
<evidence type="ECO:0000256" key="1">
    <source>
        <dbReference type="ARBA" id="ARBA00004370"/>
    </source>
</evidence>
<keyword evidence="8" id="KW-0812">Transmembrane</keyword>
<dbReference type="InterPro" id="IPR011106">
    <property type="entry name" value="MANSC_N"/>
</dbReference>
<evidence type="ECO:0000313" key="11">
    <source>
        <dbReference type="Proteomes" id="UP000275408"/>
    </source>
</evidence>
<dbReference type="InterPro" id="IPR035914">
    <property type="entry name" value="Sperma_CUB_dom_sf"/>
</dbReference>
<feature type="compositionally biased region" description="Polar residues" evidence="7">
    <location>
        <begin position="187"/>
        <end position="201"/>
    </location>
</feature>
<protein>
    <recommendedName>
        <fullName evidence="9">CUB domain-containing protein</fullName>
    </recommendedName>
</protein>
<evidence type="ECO:0000256" key="4">
    <source>
        <dbReference type="ARBA" id="ARBA00023157"/>
    </source>
</evidence>
<feature type="transmembrane region" description="Helical" evidence="8">
    <location>
        <begin position="2491"/>
        <end position="2517"/>
    </location>
</feature>
<sequence>MCIRVGNSGDVRSVRISRIKRIWFIILSVGLLQGNPFEMFCLYQKLYTLAQISQKLLCSATFFAGPSQAFFNDSFQSSSPLSTNLTDPGKDGIHLLNAPSSSEKQDLKNKRRLGVSSAKEIRRRSTRAKVPGVSNKIPLERANFSDVTLTIKAQRIPSQNVTHFSNNVTHFYDLTRSSNDINKLRSALQTSRGNFSPKKQASTGKRSRKGGKRRTERDLKLSLNKPDRSKLQTHYERESKSDIAKTHFNSSEKKRRKYSSKVTSGQHHRTRLKHQERSLGRFKRNIAVSDRDELKQKRFMMKRRSLQHLPFRLGGERVLLRFKRKSILGQDDVEAQSSDLKEHKGKKGRQTPQQKHVKPRSVFPGKSSTFPLNGVIKGEFLKETDWRAPSATINSYNKALVDRNVIPHATYDPVVYGAKSSSLSLNPNKLSSVPKEYSAVENRRQSVSNINRALYPLASTVSFIPKSNQAMTLKSELRTPQIASLWRTVLQNAPVPSQSNVPQPVRYEYGAGQQQRNSLQNTDDQSKKQFIPTSQRALYNYGHQFNYQPQFIKSQIALAGGDPRITSFSQMRPTKPLPFFREGARINPEWPLSSPTANLNNLLNFENGLSQRSRVPQGLVLYLDLENVQNGRATYASLNGDVTGTDKRTEITKFFGSCGKVARLNNGSEILLNGKQLKMKPRQAVSIAAWIKLDSNKGYHSIFDTVGGHSMHQQGQYHFEIQDGSVRWFHRNETGIKIFSVETDPIIPANVWNHVVGTYDAHTGIAKIFVNGGLKAEAAGKGLLSQDWDAHAGIGKHKNQRFLQGEVDEFRIYNKALSQEEIGKLMKVCSFERVCGGLFNSPKGILESPEWPRSYKGKTTCAWHLSVDPREAITLSFKRFSLDEDGTCKNAKLIVRDGSGENSEALGVYCGTKRPTGITSSGNHLFVQFTSTEGGKGKGFLISYNTETVHQTKKTERPPTPTQADDSQRCAVTRPEYNVTLIGGIKSGIFSEAKHVHDMDLCTKHCCLRKSCDLAFMIRDSCYLVRCTNQSLCKTKRARPSNMNPSITFVSHLQSMTPEPELPVDGSAYNKAITSSISKPTTLPAKDQPICHHTAVSYNVTLVGGINAGKFSTYGRARNMDECIRHCCRDDKCDVSFMIQGNCYAVECADAEGCQVKRAKPSSYNPTVAYVYRGNESPIGDPLPGAEKPNSDACDKLSVSNTIFNVTLRGGIKSGNFTDKGVVKHMDECSAYCCADGQCNVAFLIRDNCFLVSCKDYESCQIKPALSEYYHPRLAYVNWSPPDDEIPANRWYASLGCWKDTESFAVSPLEGADPLLTEPYLTRQKPIDTCAQVARKHDYKVFAIQNGGACLSGPKAGRTFNQFGESSSCKAGKGGLFANDVYRLTDIGYISLGCWNDSGIHALPVMEHSDEKLDDFYKSRLDPLRKCGEVARKRGYPVFALQRGGMCFGGPRAEIDYKTYGISRRCRDGLGGNYANSVYRLIDNLEVEPTESTNNFTSPSGATGSSTSSTATTGSSSSPSSTNFTPTTFSGTQRSPTTSPSPTPEIQENYLTLQNGLPHKNTYTAGEILYNVTLKYGIKTGKFSDKGKVGNMSECVRACGRMETCSLAFMLGKQCFAVACYSDALCLTKPAFSPFYKPQIAFVKHTKEIVSANKPKPSDVSQCRASAVHNDVTLVGGINAGKFTDLGDADNMSLCTQRCCMKGACDVAFMLENECYGVSCLNESLCESRPARNPARYNPRIVYVYHDTKKDKVLNRPKLKALMKIIRRLLYGKKPQKQTAVNFTPVNDKYGDGTDFSVEKDVNTDVNTDANNDVSNKVSTSLKTFPSDNQSMSKIIDENFSTDMFTPTTPQMRFETLIANIEGGQMNVYALPVFHGEDQTIATATPVTKVDSVKTTQITPPRSILGVFMKEMNSPKTNHVASINNLASHDKTYGSASLIHALSNTHHMTVDKVLKVLLHKFLHKVVNKNKHSRKWRDDDNQERPHHYESVNDALKSLSNADLDRFADYARLRLTHRQNSHTSQASPQQKNVCWDGEILSNYTLVGGINAGTFSDNGKTTNMDICMQFCCKRDSCDLAFMIEDDCYSVSCNSNGACEPRKARPTHYLPRIAIRKKPQGNYNVKGIFTDMTSTPGTTTPLTSSVSQSSSPTPATSPSPTLSTISEVHQADSTTNPTVKVAHSCDATPIEYNVTLKMGLHSGVFQKVGRVDSMDDCIEMSCKEPRSDVAFMLGSMCYAVHCYSADLCKTVPIFGSSISRLNLNPAISFLKKNSQFGISSLVTTNNDIAQDKCRDSTITYNVTLRGGIDAGNFTERSGVLSMRDCIGKCCDDTSCDLAFMFGDHCYSVECQSEKLCQAVLAKPSHLEPKVSYVSRGFYNDKDKGTMFSASDQTPTCRADQKSQSKIFSNKTLVGGLEAGRFSFEGVVSDMHMCMDRCCAQQGCNVAYMVDKNCFSVVCYSPSLCKISDTSSTNGDVEISTIFESTAERPVEKHSMVVYVIIGVVGFAAGAGGILWAVCMFIRRHRLRSRHRQDT</sequence>
<feature type="region of interest" description="Disordered" evidence="7">
    <location>
        <begin position="97"/>
        <end position="134"/>
    </location>
</feature>
<feature type="compositionally biased region" description="Low complexity" evidence="7">
    <location>
        <begin position="1496"/>
        <end position="1540"/>
    </location>
</feature>
<dbReference type="Gene3D" id="2.60.120.200">
    <property type="match status" value="1"/>
</dbReference>
<keyword evidence="2" id="KW-0732">Signal</keyword>
<name>A0A3M6V434_POCDA</name>
<evidence type="ECO:0000256" key="8">
    <source>
        <dbReference type="SAM" id="Phobius"/>
    </source>
</evidence>
<comment type="subcellular location">
    <subcellularLocation>
        <location evidence="1">Membrane</location>
    </subcellularLocation>
</comment>
<gene>
    <name evidence="10" type="ORF">pdam_00006816</name>
</gene>
<dbReference type="InterPro" id="IPR006558">
    <property type="entry name" value="LamG-like"/>
</dbReference>
<dbReference type="InterPro" id="IPR029865">
    <property type="entry name" value="KIAA0319-like"/>
</dbReference>
<keyword evidence="4" id="KW-1015">Disulfide bond</keyword>
<keyword evidence="11" id="KW-1185">Reference proteome</keyword>
<keyword evidence="3 8" id="KW-0472">Membrane</keyword>
<dbReference type="OrthoDB" id="536372at2759"/>
<dbReference type="SMART" id="SM00042">
    <property type="entry name" value="CUB"/>
    <property type="match status" value="1"/>
</dbReference>
<dbReference type="Pfam" id="PF00431">
    <property type="entry name" value="CUB"/>
    <property type="match status" value="1"/>
</dbReference>
<feature type="region of interest" description="Disordered" evidence="7">
    <location>
        <begin position="1490"/>
        <end position="1546"/>
    </location>
</feature>
<feature type="region of interest" description="Disordered" evidence="7">
    <location>
        <begin position="187"/>
        <end position="275"/>
    </location>
</feature>
<comment type="caution">
    <text evidence="10">The sequence shown here is derived from an EMBL/GenBank/DDBJ whole genome shotgun (WGS) entry which is preliminary data.</text>
</comment>
<dbReference type="InterPro" id="IPR013320">
    <property type="entry name" value="ConA-like_dom_sf"/>
</dbReference>
<dbReference type="Gene3D" id="2.60.120.290">
    <property type="entry name" value="Spermadhesin, CUB domain"/>
    <property type="match status" value="1"/>
</dbReference>
<reference evidence="10 11" key="1">
    <citation type="journal article" date="2018" name="Sci. Rep.">
        <title>Comparative analysis of the Pocillopora damicornis genome highlights role of immune system in coral evolution.</title>
        <authorList>
            <person name="Cunning R."/>
            <person name="Bay R.A."/>
            <person name="Gillette P."/>
            <person name="Baker A.C."/>
            <person name="Traylor-Knowles N."/>
        </authorList>
    </citation>
    <scope>NUCLEOTIDE SEQUENCE [LARGE SCALE GENOMIC DNA]</scope>
    <source>
        <strain evidence="10">RSMAS</strain>
        <tissue evidence="10">Whole animal</tissue>
    </source>
</reference>
<feature type="compositionally biased region" description="Basic and acidic residues" evidence="7">
    <location>
        <begin position="213"/>
        <end position="245"/>
    </location>
</feature>
<feature type="compositionally biased region" description="Basic residues" evidence="7">
    <location>
        <begin position="343"/>
        <end position="359"/>
    </location>
</feature>
<dbReference type="SUPFAM" id="SSF49854">
    <property type="entry name" value="Spermadhesin, CUB domain"/>
    <property type="match status" value="1"/>
</dbReference>
<dbReference type="Pfam" id="PF23597">
    <property type="entry name" value="KIAA0319_N"/>
    <property type="match status" value="8"/>
</dbReference>
<dbReference type="PROSITE" id="PS01180">
    <property type="entry name" value="CUB"/>
    <property type="match status" value="1"/>
</dbReference>
<evidence type="ECO:0000256" key="5">
    <source>
        <dbReference type="ARBA" id="ARBA00023180"/>
    </source>
</evidence>
<dbReference type="EMBL" id="RCHS01000121">
    <property type="protein sequence ID" value="RMX60723.1"/>
    <property type="molecule type" value="Genomic_DNA"/>
</dbReference>
<organism evidence="10 11">
    <name type="scientific">Pocillopora damicornis</name>
    <name type="common">Cauliflower coral</name>
    <name type="synonym">Millepora damicornis</name>
    <dbReference type="NCBI Taxonomy" id="46731"/>
    <lineage>
        <taxon>Eukaryota</taxon>
        <taxon>Metazoa</taxon>
        <taxon>Cnidaria</taxon>
        <taxon>Anthozoa</taxon>
        <taxon>Hexacorallia</taxon>
        <taxon>Scleractinia</taxon>
        <taxon>Astrocoeniina</taxon>
        <taxon>Pocilloporidae</taxon>
        <taxon>Pocillopora</taxon>
    </lineage>
</organism>